<evidence type="ECO:0000256" key="2">
    <source>
        <dbReference type="ARBA" id="ARBA00022475"/>
    </source>
</evidence>
<dbReference type="EMBL" id="JAKUCV010005115">
    <property type="protein sequence ID" value="KAJ4832604.1"/>
    <property type="molecule type" value="Genomic_DNA"/>
</dbReference>
<keyword evidence="6" id="KW-1015">Disulfide bond</keyword>
<name>A0A9Q0J8T6_9ROSI</name>
<keyword evidence="5" id="KW-0472">Membrane</keyword>
<evidence type="ECO:0000256" key="6">
    <source>
        <dbReference type="ARBA" id="ARBA00023157"/>
    </source>
</evidence>
<dbReference type="PANTHER" id="PTHR33021">
    <property type="entry name" value="BLUE COPPER PROTEIN"/>
    <property type="match status" value="1"/>
</dbReference>
<evidence type="ECO:0000256" key="5">
    <source>
        <dbReference type="ARBA" id="ARBA00023136"/>
    </source>
</evidence>
<feature type="domain" description="Phytocyanin" evidence="12">
    <location>
        <begin position="25"/>
        <end position="129"/>
    </location>
</feature>
<proteinExistence type="inferred from homology"/>
<evidence type="ECO:0000256" key="3">
    <source>
        <dbReference type="ARBA" id="ARBA00022622"/>
    </source>
</evidence>
<protein>
    <recommendedName>
        <fullName evidence="12">Phytocyanin domain-containing protein</fullName>
    </recommendedName>
</protein>
<dbReference type="GO" id="GO:0098552">
    <property type="term" value="C:side of membrane"/>
    <property type="evidence" value="ECO:0007669"/>
    <property type="project" value="UniProtKB-KW"/>
</dbReference>
<comment type="subcellular location">
    <subcellularLocation>
        <location evidence="1">Cell membrane</location>
        <topology evidence="1">Lipid-anchor</topology>
        <topology evidence="1">GPI-anchor</topology>
    </subcellularLocation>
</comment>
<accession>A0A9Q0J8T6</accession>
<keyword evidence="7" id="KW-0325">Glycoprotein</keyword>
<organism evidence="13 14">
    <name type="scientific">Turnera subulata</name>
    <dbReference type="NCBI Taxonomy" id="218843"/>
    <lineage>
        <taxon>Eukaryota</taxon>
        <taxon>Viridiplantae</taxon>
        <taxon>Streptophyta</taxon>
        <taxon>Embryophyta</taxon>
        <taxon>Tracheophyta</taxon>
        <taxon>Spermatophyta</taxon>
        <taxon>Magnoliopsida</taxon>
        <taxon>eudicotyledons</taxon>
        <taxon>Gunneridae</taxon>
        <taxon>Pentapetalae</taxon>
        <taxon>rosids</taxon>
        <taxon>fabids</taxon>
        <taxon>Malpighiales</taxon>
        <taxon>Passifloraceae</taxon>
        <taxon>Turnera</taxon>
    </lineage>
</organism>
<dbReference type="FunFam" id="2.60.40.420:FF:000010">
    <property type="entry name" value="Early nodulin-like protein 1"/>
    <property type="match status" value="1"/>
</dbReference>
<dbReference type="Gene3D" id="2.60.40.420">
    <property type="entry name" value="Cupredoxins - blue copper proteins"/>
    <property type="match status" value="1"/>
</dbReference>
<dbReference type="GO" id="GO:0009055">
    <property type="term" value="F:electron transfer activity"/>
    <property type="evidence" value="ECO:0007669"/>
    <property type="project" value="InterPro"/>
</dbReference>
<evidence type="ECO:0000256" key="4">
    <source>
        <dbReference type="ARBA" id="ARBA00022729"/>
    </source>
</evidence>
<gene>
    <name evidence="13" type="ORF">Tsubulata_027153</name>
</gene>
<keyword evidence="2" id="KW-1003">Cell membrane</keyword>
<dbReference type="CDD" id="cd11019">
    <property type="entry name" value="OsENODL1_like"/>
    <property type="match status" value="1"/>
</dbReference>
<feature type="signal peptide" evidence="11">
    <location>
        <begin position="1"/>
        <end position="23"/>
    </location>
</feature>
<evidence type="ECO:0000256" key="9">
    <source>
        <dbReference type="ARBA" id="ARBA00035011"/>
    </source>
</evidence>
<evidence type="ECO:0000256" key="10">
    <source>
        <dbReference type="SAM" id="MobiDB-lite"/>
    </source>
</evidence>
<dbReference type="InterPro" id="IPR003245">
    <property type="entry name" value="Phytocyanin_dom"/>
</dbReference>
<comment type="similarity">
    <text evidence="9">Belongs to the early nodulin-like (ENODL) family.</text>
</comment>
<evidence type="ECO:0000256" key="8">
    <source>
        <dbReference type="ARBA" id="ARBA00023288"/>
    </source>
</evidence>
<feature type="chain" id="PRO_5040210191" description="Phytocyanin domain-containing protein" evidence="11">
    <location>
        <begin position="24"/>
        <end position="178"/>
    </location>
</feature>
<dbReference type="AlphaFoldDB" id="A0A9Q0J8T6"/>
<evidence type="ECO:0000313" key="14">
    <source>
        <dbReference type="Proteomes" id="UP001141552"/>
    </source>
</evidence>
<evidence type="ECO:0000259" key="12">
    <source>
        <dbReference type="PROSITE" id="PS51485"/>
    </source>
</evidence>
<reference evidence="13" key="2">
    <citation type="journal article" date="2023" name="Plants (Basel)">
        <title>Annotation of the Turnera subulata (Passifloraceae) Draft Genome Reveals the S-Locus Evolved after the Divergence of Turneroideae from Passifloroideae in a Stepwise Manner.</title>
        <authorList>
            <person name="Henning P.M."/>
            <person name="Roalson E.H."/>
            <person name="Mir W."/>
            <person name="McCubbin A.G."/>
            <person name="Shore J.S."/>
        </authorList>
    </citation>
    <scope>NUCLEOTIDE SEQUENCE</scope>
    <source>
        <strain evidence="13">F60SS</strain>
    </source>
</reference>
<dbReference type="Proteomes" id="UP001141552">
    <property type="component" value="Unassembled WGS sequence"/>
</dbReference>
<dbReference type="Pfam" id="PF02298">
    <property type="entry name" value="Cu_bind_like"/>
    <property type="match status" value="1"/>
</dbReference>
<dbReference type="InterPro" id="IPR041846">
    <property type="entry name" value="ENL_dom"/>
</dbReference>
<evidence type="ECO:0000313" key="13">
    <source>
        <dbReference type="EMBL" id="KAJ4832604.1"/>
    </source>
</evidence>
<feature type="region of interest" description="Disordered" evidence="10">
    <location>
        <begin position="132"/>
        <end position="157"/>
    </location>
</feature>
<keyword evidence="4 11" id="KW-0732">Signal</keyword>
<keyword evidence="14" id="KW-1185">Reference proteome</keyword>
<comment type="caution">
    <text evidence="13">The sequence shown here is derived from an EMBL/GenBank/DDBJ whole genome shotgun (WGS) entry which is preliminary data.</text>
</comment>
<dbReference type="PROSITE" id="PS51485">
    <property type="entry name" value="PHYTOCYANIN"/>
    <property type="match status" value="1"/>
</dbReference>
<dbReference type="OrthoDB" id="1937044at2759"/>
<sequence length="178" mass="19646">MGFSRVLVPFLPMIILLLASSEASREIIVGSHQVSWKIPESPNKTLNHWAEQTRFKVGDVLVWKYDAKVDSVLEVTQQDYNGCNTTNPIKEHKDRNTKVELVHSGPFYFISGAQGSCEKGEKLEVVVLSPNHWKNNNSSDTTPLPSPAPAPRPKKGDAHGLKAGILGAFMGLGIWILM</sequence>
<dbReference type="InterPro" id="IPR008972">
    <property type="entry name" value="Cupredoxin"/>
</dbReference>
<dbReference type="GO" id="GO:0005886">
    <property type="term" value="C:plasma membrane"/>
    <property type="evidence" value="ECO:0007669"/>
    <property type="project" value="UniProtKB-SubCell"/>
</dbReference>
<dbReference type="InterPro" id="IPR039391">
    <property type="entry name" value="Phytocyanin-like"/>
</dbReference>
<dbReference type="PANTHER" id="PTHR33021:SF197">
    <property type="entry name" value="EARLY NODULIN-LIKE PROTEIN 13"/>
    <property type="match status" value="1"/>
</dbReference>
<dbReference type="SUPFAM" id="SSF49503">
    <property type="entry name" value="Cupredoxins"/>
    <property type="match status" value="1"/>
</dbReference>
<evidence type="ECO:0000256" key="7">
    <source>
        <dbReference type="ARBA" id="ARBA00023180"/>
    </source>
</evidence>
<keyword evidence="8" id="KW-0449">Lipoprotein</keyword>
<keyword evidence="3" id="KW-0336">GPI-anchor</keyword>
<feature type="compositionally biased region" description="Polar residues" evidence="10">
    <location>
        <begin position="132"/>
        <end position="142"/>
    </location>
</feature>
<evidence type="ECO:0000256" key="11">
    <source>
        <dbReference type="SAM" id="SignalP"/>
    </source>
</evidence>
<reference evidence="13" key="1">
    <citation type="submission" date="2022-02" db="EMBL/GenBank/DDBJ databases">
        <authorList>
            <person name="Henning P.M."/>
            <person name="McCubbin A.G."/>
            <person name="Shore J.S."/>
        </authorList>
    </citation>
    <scope>NUCLEOTIDE SEQUENCE</scope>
    <source>
        <strain evidence="13">F60SS</strain>
        <tissue evidence="13">Leaves</tissue>
    </source>
</reference>
<evidence type="ECO:0000256" key="1">
    <source>
        <dbReference type="ARBA" id="ARBA00004609"/>
    </source>
</evidence>